<evidence type="ECO:0000313" key="3">
    <source>
        <dbReference type="Proteomes" id="UP000746747"/>
    </source>
</evidence>
<keyword evidence="1" id="KW-0732">Signal</keyword>
<feature type="signal peptide" evidence="1">
    <location>
        <begin position="1"/>
        <end position="19"/>
    </location>
</feature>
<dbReference type="Proteomes" id="UP000746747">
    <property type="component" value="Unassembled WGS sequence"/>
</dbReference>
<protein>
    <submittedName>
        <fullName evidence="2">Uncharacterized protein</fullName>
    </submittedName>
</protein>
<dbReference type="EMBL" id="CAKAEH010000231">
    <property type="protein sequence ID" value="CAG9530343.1"/>
    <property type="molecule type" value="Genomic_DNA"/>
</dbReference>
<accession>A0A8J2MI28</accession>
<proteinExistence type="predicted"/>
<name>A0A8J2MI28_9BILA</name>
<feature type="chain" id="PRO_5035239084" evidence="1">
    <location>
        <begin position="20"/>
        <end position="83"/>
    </location>
</feature>
<gene>
    <name evidence="2" type="ORF">CJOHNSTONI_LOCUS848</name>
</gene>
<dbReference type="AlphaFoldDB" id="A0A8J2MI28"/>
<keyword evidence="3" id="KW-1185">Reference proteome</keyword>
<reference evidence="2" key="1">
    <citation type="submission" date="2021-09" db="EMBL/GenBank/DDBJ databases">
        <authorList>
            <consortium name="Pathogen Informatics"/>
        </authorList>
    </citation>
    <scope>NUCLEOTIDE SEQUENCE</scope>
</reference>
<comment type="caution">
    <text evidence="2">The sequence shown here is derived from an EMBL/GenBank/DDBJ whole genome shotgun (WGS) entry which is preliminary data.</text>
</comment>
<evidence type="ECO:0000313" key="2">
    <source>
        <dbReference type="EMBL" id="CAG9530343.1"/>
    </source>
</evidence>
<evidence type="ECO:0000256" key="1">
    <source>
        <dbReference type="SAM" id="SignalP"/>
    </source>
</evidence>
<organism evidence="2 3">
    <name type="scientific">Cercopithifilaria johnstoni</name>
    <dbReference type="NCBI Taxonomy" id="2874296"/>
    <lineage>
        <taxon>Eukaryota</taxon>
        <taxon>Metazoa</taxon>
        <taxon>Ecdysozoa</taxon>
        <taxon>Nematoda</taxon>
        <taxon>Chromadorea</taxon>
        <taxon>Rhabditida</taxon>
        <taxon>Spirurina</taxon>
        <taxon>Spiruromorpha</taxon>
        <taxon>Filarioidea</taxon>
        <taxon>Onchocercidae</taxon>
        <taxon>Cercopithifilaria</taxon>
    </lineage>
</organism>
<sequence length="83" mass="8922">MISSVLVLYTVLIAQGVQAWWYGGGYGYHPFGGYGGYGGYGYGGYGGMPYYSPYHHYDMYSAHRGAQIGAAIGTLASTFGKKK</sequence>